<comment type="similarity">
    <text evidence="2">Belongs to the ABC transporter superfamily. ABCG family. PDR (TC 3.A.1.205) subfamily.</text>
</comment>
<keyword evidence="4 10" id="KW-0812">Transmembrane</keyword>
<dbReference type="GO" id="GO:0016020">
    <property type="term" value="C:membrane"/>
    <property type="evidence" value="ECO:0007669"/>
    <property type="project" value="UniProtKB-SubCell"/>
</dbReference>
<keyword evidence="6" id="KW-0067">ATP-binding</keyword>
<dbReference type="STRING" id="5539.A0A3E2H5I1"/>
<proteinExistence type="inferred from homology"/>
<dbReference type="Pfam" id="PF06422">
    <property type="entry name" value="PDR_CDR"/>
    <property type="match status" value="1"/>
</dbReference>
<feature type="transmembrane region" description="Helical" evidence="10">
    <location>
        <begin position="1304"/>
        <end position="1332"/>
    </location>
</feature>
<dbReference type="InterPro" id="IPR034001">
    <property type="entry name" value="ABCG_PDR_1"/>
</dbReference>
<dbReference type="InterPro" id="IPR027417">
    <property type="entry name" value="P-loop_NTPase"/>
</dbReference>
<name>A0A3E2H5I1_SCYLI</name>
<evidence type="ECO:0000256" key="6">
    <source>
        <dbReference type="ARBA" id="ARBA00022840"/>
    </source>
</evidence>
<evidence type="ECO:0000256" key="3">
    <source>
        <dbReference type="ARBA" id="ARBA00022448"/>
    </source>
</evidence>
<evidence type="ECO:0000256" key="7">
    <source>
        <dbReference type="ARBA" id="ARBA00022989"/>
    </source>
</evidence>
<dbReference type="PANTHER" id="PTHR19241">
    <property type="entry name" value="ATP-BINDING CASSETTE TRANSPORTER"/>
    <property type="match status" value="1"/>
</dbReference>
<dbReference type="Pfam" id="PF00005">
    <property type="entry name" value="ABC_tran"/>
    <property type="match status" value="2"/>
</dbReference>
<feature type="transmembrane region" description="Helical" evidence="10">
    <location>
        <begin position="569"/>
        <end position="591"/>
    </location>
</feature>
<organism evidence="12 13">
    <name type="scientific">Scytalidium lignicola</name>
    <name type="common">Hyphomycete</name>
    <dbReference type="NCBI Taxonomy" id="5539"/>
    <lineage>
        <taxon>Eukaryota</taxon>
        <taxon>Fungi</taxon>
        <taxon>Dikarya</taxon>
        <taxon>Ascomycota</taxon>
        <taxon>Pezizomycotina</taxon>
        <taxon>Leotiomycetes</taxon>
        <taxon>Leotiomycetes incertae sedis</taxon>
        <taxon>Scytalidium</taxon>
    </lineage>
</organism>
<dbReference type="PROSITE" id="PS00211">
    <property type="entry name" value="ABC_TRANSPORTER_1"/>
    <property type="match status" value="1"/>
</dbReference>
<evidence type="ECO:0000256" key="2">
    <source>
        <dbReference type="ARBA" id="ARBA00006012"/>
    </source>
</evidence>
<feature type="region of interest" description="Disordered" evidence="9">
    <location>
        <begin position="1"/>
        <end position="60"/>
    </location>
</feature>
<reference evidence="12 13" key="1">
    <citation type="submission" date="2018-05" db="EMBL/GenBank/DDBJ databases">
        <title>Draft genome sequence of Scytalidium lignicola DSM 105466, a ubiquitous saprotrophic fungus.</title>
        <authorList>
            <person name="Buettner E."/>
            <person name="Gebauer A.M."/>
            <person name="Hofrichter M."/>
            <person name="Liers C."/>
            <person name="Kellner H."/>
        </authorList>
    </citation>
    <scope>NUCLEOTIDE SEQUENCE [LARGE SCALE GENOMIC DNA]</scope>
    <source>
        <strain evidence="12 13">DSM 105466</strain>
    </source>
</reference>
<sequence>MFLSSDAVQGDGTIESARDTKASTTPLTADGRAPNVSKLEGSSADGTDEKSTIGESSRPDSYFQEKLRIDAISPGAEAHIKGLAKTFSNLSTHSRPDTRITNTILDSDDPALDPNSPKFDIERWLKTYLSIISEDQERYPQRTAGVSFKDLAVYGFGQDTEYQKNVLNIFLAGCQKAQGLFREKRGFPILKDFDGLIRPGEMCVVLGRPGSGVSTLLKTIAGQTFGLSVDERAAFNYQGIPRHLMRSHFRGEVIYQAESDIHFPHLTVGQTLLFASLARTPKNRLPGMSRPVYAQHFRDVVMAILGLSHTVDTKLGNDYIRGVSGGERKRVSIAEVMLCKSPLQCWDNSTRGLDSATALQFVKMLRLSTDLAESTALVAIYQASQDAYDKFDKVTVLYEGRQIYFGKASAAKEYFTKMGYRCPDRQTTSDFLTSLTNPEERIVEPGFENAVPRTPDEFAEVWKHSDERKELLREITDFENEFPLGGPQLNSFIASRKAQQPSLMRPTSPYTISVPMQIKLCMTRGFQRLRAESGFAVITIGGNFLMALVLGSIFYNLPPDTSSFFGRGTLLFFAILFNALSSALEILPLYVQRPIVEKHKICTLAMSMIFRTIGQTSRTLSQAMTPLAIFLLGLVIYAGYVLPIPSMQGWLRWINYINPISYAFESIMVNEYHHRRFPCVQFIPAGPPYANATGLERTCITPGALPGTDYVDGDIYVGANYGYYYSHIWRNLGILFAFMVSFAAIALLLSEYLSFERAKGEVLVFRRGYHRSAFERVMDEEARESRPTTGQNLPGEDSTPDSNVNIGLRRQTSIFHWEDVCYDIWIKGNKRTILNNVDGWVKPGTLTALMGATGAGKTTLLDVLASRVTVGVVTGNMMVDGHPRNSSFQRKTGYVQQQDIHLATSTVREALRFSASVRQPISVPQKEKYEYVEEVIKLLEMERYAEAVVGVPGEGLNVEQRKRLTIGVELAAKPELLLFLDEPTSGLDSQTAWSICALIRKLANNGQAILCTIHQPSAILFQQFDRLLLLAKGGKTVYFGDIGHDSKTVTGYFEKNGARQIEPTENPAEWILEVTGAAPGIRIDQDWSQTWRGSEEYTRVKEELGSMSRELAAKTSTTVDSTASQSYAAPFYLQLMKCTQRAFQQYWRTPSYIWAKLSLCGASSLFIGLSFLNSQVSLQGLQNQMFSIFMLMVIFAFLAYQAMPNFITQRDLYEARERPSKTYSWKAFMFANIIVELPWNAFASLLIFFPLYYPIGMFRNAIPTHAVTERGGLMFLLVLSFMLFASTFTNMVIAGVASAEIGAIIALILFALSLVFCGVLATPSALPGFWIFMYRVSPFTYLVSALLSVGVANNDVKCATLELLTLNPPSGQTCGQYLGPFAQLAGGVVYNPSATEKCQYCSMSSTNTFLASVFSFYDQRWRNFGLMWVYILFNVFAAVMIYWLARVPRKSALSFIRENWGRFKKN</sequence>
<keyword evidence="5" id="KW-0547">Nucleotide-binding</keyword>
<dbReference type="Gene3D" id="3.40.50.300">
    <property type="entry name" value="P-loop containing nucleotide triphosphate hydrolases"/>
    <property type="match status" value="2"/>
</dbReference>
<dbReference type="InterPro" id="IPR003439">
    <property type="entry name" value="ABC_transporter-like_ATP-bd"/>
</dbReference>
<dbReference type="InterPro" id="IPR017871">
    <property type="entry name" value="ABC_transporter-like_CS"/>
</dbReference>
<evidence type="ECO:0000259" key="11">
    <source>
        <dbReference type="PROSITE" id="PS50893"/>
    </source>
</evidence>
<feature type="transmembrane region" description="Helical" evidence="10">
    <location>
        <begin position="1273"/>
        <end position="1297"/>
    </location>
</feature>
<evidence type="ECO:0000256" key="8">
    <source>
        <dbReference type="ARBA" id="ARBA00023136"/>
    </source>
</evidence>
<dbReference type="FunFam" id="3.40.50.300:FF:000054">
    <property type="entry name" value="ABC multidrug transporter atrF"/>
    <property type="match status" value="1"/>
</dbReference>
<comment type="caution">
    <text evidence="12">The sequence shown here is derived from an EMBL/GenBank/DDBJ whole genome shotgun (WGS) entry which is preliminary data.</text>
</comment>
<dbReference type="CDD" id="cd03232">
    <property type="entry name" value="ABCG_PDR_domain2"/>
    <property type="match status" value="1"/>
</dbReference>
<dbReference type="EMBL" id="NCSJ02000155">
    <property type="protein sequence ID" value="RFU28656.1"/>
    <property type="molecule type" value="Genomic_DNA"/>
</dbReference>
<keyword evidence="13" id="KW-1185">Reference proteome</keyword>
<evidence type="ECO:0000256" key="9">
    <source>
        <dbReference type="SAM" id="MobiDB-lite"/>
    </source>
</evidence>
<dbReference type="InterPro" id="IPR043926">
    <property type="entry name" value="ABCG_dom"/>
</dbReference>
<evidence type="ECO:0000313" key="12">
    <source>
        <dbReference type="EMBL" id="RFU28656.1"/>
    </source>
</evidence>
<dbReference type="PROSITE" id="PS50893">
    <property type="entry name" value="ABC_TRANSPORTER_2"/>
    <property type="match status" value="2"/>
</dbReference>
<dbReference type="InterPro" id="IPR003593">
    <property type="entry name" value="AAA+_ATPase"/>
</dbReference>
<feature type="non-terminal residue" evidence="12">
    <location>
        <position position="1466"/>
    </location>
</feature>
<evidence type="ECO:0000256" key="10">
    <source>
        <dbReference type="SAM" id="Phobius"/>
    </source>
</evidence>
<accession>A0A3E2H5I1</accession>
<dbReference type="SMART" id="SM00382">
    <property type="entry name" value="AAA"/>
    <property type="match status" value="2"/>
</dbReference>
<dbReference type="Pfam" id="PF14510">
    <property type="entry name" value="ABC_trans_N"/>
    <property type="match status" value="1"/>
</dbReference>
<dbReference type="GO" id="GO:0140359">
    <property type="term" value="F:ABC-type transporter activity"/>
    <property type="evidence" value="ECO:0007669"/>
    <property type="project" value="InterPro"/>
</dbReference>
<keyword evidence="7 10" id="KW-1133">Transmembrane helix</keyword>
<feature type="transmembrane region" description="Helical" evidence="10">
    <location>
        <begin position="1184"/>
        <end position="1207"/>
    </location>
</feature>
<protein>
    <recommendedName>
        <fullName evidence="11">ABC transporter domain-containing protein</fullName>
    </recommendedName>
</protein>
<dbReference type="Pfam" id="PF19055">
    <property type="entry name" value="ABC2_membrane_7"/>
    <property type="match status" value="1"/>
</dbReference>
<keyword evidence="3" id="KW-0813">Transport</keyword>
<dbReference type="GO" id="GO:0016887">
    <property type="term" value="F:ATP hydrolysis activity"/>
    <property type="evidence" value="ECO:0007669"/>
    <property type="project" value="InterPro"/>
</dbReference>
<dbReference type="InterPro" id="IPR013525">
    <property type="entry name" value="ABC2_TM"/>
</dbReference>
<evidence type="ECO:0000256" key="5">
    <source>
        <dbReference type="ARBA" id="ARBA00022741"/>
    </source>
</evidence>
<feature type="transmembrane region" description="Helical" evidence="10">
    <location>
        <begin position="1425"/>
        <end position="1445"/>
    </location>
</feature>
<feature type="transmembrane region" description="Helical" evidence="10">
    <location>
        <begin position="623"/>
        <end position="642"/>
    </location>
</feature>
<evidence type="ECO:0000256" key="1">
    <source>
        <dbReference type="ARBA" id="ARBA00004141"/>
    </source>
</evidence>
<feature type="transmembrane region" description="Helical" evidence="10">
    <location>
        <begin position="1153"/>
        <end position="1172"/>
    </location>
</feature>
<keyword evidence="8 10" id="KW-0472">Membrane</keyword>
<dbReference type="InterPro" id="IPR034003">
    <property type="entry name" value="ABCG_PDR_2"/>
</dbReference>
<comment type="subcellular location">
    <subcellularLocation>
        <location evidence="1">Membrane</location>
        <topology evidence="1">Multi-pass membrane protein</topology>
    </subcellularLocation>
</comment>
<evidence type="ECO:0000313" key="13">
    <source>
        <dbReference type="Proteomes" id="UP000258309"/>
    </source>
</evidence>
<dbReference type="InterPro" id="IPR029481">
    <property type="entry name" value="ABC_trans_N"/>
</dbReference>
<gene>
    <name evidence="12" type="ORF">B7463_g7693</name>
</gene>
<dbReference type="Pfam" id="PF01061">
    <property type="entry name" value="ABC2_membrane"/>
    <property type="match status" value="3"/>
</dbReference>
<feature type="domain" description="ABC transporter" evidence="11">
    <location>
        <begin position="175"/>
        <end position="424"/>
    </location>
</feature>
<feature type="transmembrane region" description="Helical" evidence="10">
    <location>
        <begin position="534"/>
        <end position="557"/>
    </location>
</feature>
<feature type="transmembrane region" description="Helical" evidence="10">
    <location>
        <begin position="728"/>
        <end position="749"/>
    </location>
</feature>
<dbReference type="SUPFAM" id="SSF52540">
    <property type="entry name" value="P-loop containing nucleoside triphosphate hydrolases"/>
    <property type="match status" value="2"/>
</dbReference>
<dbReference type="InterPro" id="IPR010929">
    <property type="entry name" value="PDR_CDR_ABC"/>
</dbReference>
<dbReference type="OrthoDB" id="245989at2759"/>
<feature type="transmembrane region" description="Helical" evidence="10">
    <location>
        <begin position="1228"/>
        <end position="1253"/>
    </location>
</feature>
<dbReference type="Proteomes" id="UP000258309">
    <property type="component" value="Unassembled WGS sequence"/>
</dbReference>
<evidence type="ECO:0000256" key="4">
    <source>
        <dbReference type="ARBA" id="ARBA00022692"/>
    </source>
</evidence>
<feature type="domain" description="ABC transporter" evidence="11">
    <location>
        <begin position="815"/>
        <end position="1058"/>
    </location>
</feature>
<dbReference type="GO" id="GO:0005524">
    <property type="term" value="F:ATP binding"/>
    <property type="evidence" value="ECO:0007669"/>
    <property type="project" value="UniProtKB-KW"/>
</dbReference>
<dbReference type="OMA" id="ENDHFES"/>
<feature type="non-terminal residue" evidence="12">
    <location>
        <position position="1"/>
    </location>
</feature>
<dbReference type="CDD" id="cd03233">
    <property type="entry name" value="ABCG_PDR_domain1"/>
    <property type="match status" value="1"/>
</dbReference>
<feature type="region of interest" description="Disordered" evidence="9">
    <location>
        <begin position="780"/>
        <end position="803"/>
    </location>
</feature>